<proteinExistence type="predicted"/>
<keyword evidence="1" id="KW-0479">Metal-binding</keyword>
<evidence type="ECO:0000313" key="3">
    <source>
        <dbReference type="EMBL" id="KAF0443466.1"/>
    </source>
</evidence>
<organism evidence="3 4">
    <name type="scientific">Gigaspora margarita</name>
    <dbReference type="NCBI Taxonomy" id="4874"/>
    <lineage>
        <taxon>Eukaryota</taxon>
        <taxon>Fungi</taxon>
        <taxon>Fungi incertae sedis</taxon>
        <taxon>Mucoromycota</taxon>
        <taxon>Glomeromycotina</taxon>
        <taxon>Glomeromycetes</taxon>
        <taxon>Diversisporales</taxon>
        <taxon>Gigasporaceae</taxon>
        <taxon>Gigaspora</taxon>
    </lineage>
</organism>
<dbReference type="InterPro" id="IPR007527">
    <property type="entry name" value="Znf_SWIM"/>
</dbReference>
<comment type="caution">
    <text evidence="3">The sequence shown here is derived from an EMBL/GenBank/DDBJ whole genome shotgun (WGS) entry which is preliminary data.</text>
</comment>
<feature type="domain" description="SWIM-type" evidence="2">
    <location>
        <begin position="255"/>
        <end position="293"/>
    </location>
</feature>
<keyword evidence="1" id="KW-0862">Zinc</keyword>
<protein>
    <submittedName>
        <fullName evidence="3">Protein far1-related sequence 5-like</fullName>
    </submittedName>
</protein>
<dbReference type="AlphaFoldDB" id="A0A8H4A8E1"/>
<keyword evidence="4" id="KW-1185">Reference proteome</keyword>
<reference evidence="3 4" key="1">
    <citation type="journal article" date="2019" name="Environ. Microbiol.">
        <title>At the nexus of three kingdoms: the genome of the mycorrhizal fungus Gigaspora margarita provides insights into plant, endobacterial and fungal interactions.</title>
        <authorList>
            <person name="Venice F."/>
            <person name="Ghignone S."/>
            <person name="Salvioli di Fossalunga A."/>
            <person name="Amselem J."/>
            <person name="Novero M."/>
            <person name="Xianan X."/>
            <person name="Sedzielewska Toro K."/>
            <person name="Morin E."/>
            <person name="Lipzen A."/>
            <person name="Grigoriev I.V."/>
            <person name="Henrissat B."/>
            <person name="Martin F.M."/>
            <person name="Bonfante P."/>
        </authorList>
    </citation>
    <scope>NUCLEOTIDE SEQUENCE [LARGE SCALE GENOMIC DNA]</scope>
    <source>
        <strain evidence="3 4">BEG34</strain>
    </source>
</reference>
<gene>
    <name evidence="3" type="ORF">F8M41_003566</name>
</gene>
<evidence type="ECO:0000256" key="1">
    <source>
        <dbReference type="PROSITE-ProRule" id="PRU00325"/>
    </source>
</evidence>
<sequence>MEDKVTPIALEVDIVSSALEVAHHTSFEVEYTSSFEAEYIFSTSPDSEFEITSSGTEVEQTSSGLNIKITLLSFTCIEFTSLISTSQRAKITSTSTYQQSEVASHSYTYQSSKATSSSNYQHNLQEEDTFDDWESADRLEDESQHNKLVDLKAHYAMSGLPHVSSQFFTSIDAILVQFLTSLVLLWQQFQVSQSLTYEGCIASSAEVSGFNTVNDAFIEDINDEPQTTLKSLLNGVEISNVIELWRIRRIGGLSYRENLVILLSDGTHLCTCMEMITKGIICRHFWHVMLYTSHAKFHISIIPARWYKDNIMNQLDTYLKRSPVLTAIRPSTETLPLSSEAMLTFQSLRQF</sequence>
<dbReference type="PROSITE" id="PS50966">
    <property type="entry name" value="ZF_SWIM"/>
    <property type="match status" value="1"/>
</dbReference>
<dbReference type="EMBL" id="WTPW01001311">
    <property type="protein sequence ID" value="KAF0443466.1"/>
    <property type="molecule type" value="Genomic_DNA"/>
</dbReference>
<dbReference type="GO" id="GO:0008270">
    <property type="term" value="F:zinc ion binding"/>
    <property type="evidence" value="ECO:0007669"/>
    <property type="project" value="UniProtKB-KW"/>
</dbReference>
<evidence type="ECO:0000259" key="2">
    <source>
        <dbReference type="PROSITE" id="PS50966"/>
    </source>
</evidence>
<name>A0A8H4A8E1_GIGMA</name>
<keyword evidence="1" id="KW-0863">Zinc-finger</keyword>
<dbReference type="Proteomes" id="UP000439903">
    <property type="component" value="Unassembled WGS sequence"/>
</dbReference>
<evidence type="ECO:0000313" key="4">
    <source>
        <dbReference type="Proteomes" id="UP000439903"/>
    </source>
</evidence>
<dbReference type="OrthoDB" id="2367483at2759"/>
<accession>A0A8H4A8E1</accession>